<dbReference type="HOGENOM" id="CLU_1955077_0_0_11"/>
<dbReference type="GO" id="GO:0003700">
    <property type="term" value="F:DNA-binding transcription factor activity"/>
    <property type="evidence" value="ECO:0007669"/>
    <property type="project" value="TreeGrafter"/>
</dbReference>
<dbReference type="InterPro" id="IPR014757">
    <property type="entry name" value="Tscrpt_reg_IclR_C"/>
</dbReference>
<sequence>MLGEDWSLPAAETKTQPSYPVSSVGNTLRLLLMFKERQRLRLFDAAHELGVSASTAYGLLAMLQSYGFIARSLGSGPYVLGSALLDLGLSAVRNMDVRSLARPILADLALRLDESVHLVFLEGDNVRYVYSVEGP</sequence>
<dbReference type="AlphaFoldDB" id="F0MCS1"/>
<keyword evidence="3" id="KW-0804">Transcription</keyword>
<dbReference type="Gene3D" id="1.10.10.10">
    <property type="entry name" value="Winged helix-like DNA-binding domain superfamily/Winged helix DNA-binding domain"/>
    <property type="match status" value="1"/>
</dbReference>
<feature type="domain" description="IclR-ED" evidence="5">
    <location>
        <begin position="83"/>
        <end position="135"/>
    </location>
</feature>
<evidence type="ECO:0000256" key="2">
    <source>
        <dbReference type="ARBA" id="ARBA00023125"/>
    </source>
</evidence>
<dbReference type="EMBL" id="CP002381">
    <property type="protein sequence ID" value="ADX75327.1"/>
    <property type="molecule type" value="Genomic_DNA"/>
</dbReference>
<protein>
    <submittedName>
        <fullName evidence="6">Transcriptional regulator</fullName>
    </submittedName>
</protein>
<evidence type="ECO:0000256" key="3">
    <source>
        <dbReference type="ARBA" id="ARBA00023163"/>
    </source>
</evidence>
<dbReference type="PROSITE" id="PS51078">
    <property type="entry name" value="ICLR_ED"/>
    <property type="match status" value="1"/>
</dbReference>
<dbReference type="PANTHER" id="PTHR30136:SF24">
    <property type="entry name" value="HTH-TYPE TRANSCRIPTIONAL REPRESSOR ALLR"/>
    <property type="match status" value="1"/>
</dbReference>
<dbReference type="InterPro" id="IPR005471">
    <property type="entry name" value="Tscrpt_reg_IclR_N"/>
</dbReference>
<evidence type="ECO:0000256" key="1">
    <source>
        <dbReference type="ARBA" id="ARBA00023015"/>
    </source>
</evidence>
<geneLocation type="plasmid" evidence="6 7">
    <name>pASPHE302</name>
</geneLocation>
<dbReference type="InterPro" id="IPR029016">
    <property type="entry name" value="GAF-like_dom_sf"/>
</dbReference>
<evidence type="ECO:0000313" key="7">
    <source>
        <dbReference type="Proteomes" id="UP000008639"/>
    </source>
</evidence>
<reference evidence="7" key="1">
    <citation type="journal article" date="2011" name="Stand. Genomic Sci.">
        <title>Complete genome sequence of Arthrobacter phenanthrenivorans type strain (Sphe3).</title>
        <authorList>
            <person name="Kallimanis A."/>
            <person name="Labutti K.M."/>
            <person name="Lapidus A."/>
            <person name="Clum A."/>
            <person name="Lykidis A."/>
            <person name="Mavromatis K."/>
            <person name="Pagani I."/>
            <person name="Liolios K."/>
            <person name="Ivanova N."/>
            <person name="Goodwin L."/>
            <person name="Pitluck S."/>
            <person name="Chen A."/>
            <person name="Palaniappan K."/>
            <person name="Markowitz V."/>
            <person name="Bristow J."/>
            <person name="Velentzas A.D."/>
            <person name="Perisynakis A."/>
            <person name="Ouzounis C.C."/>
            <person name="Kyrpides N.C."/>
            <person name="Koukkou A.I."/>
            <person name="Drainas C."/>
        </authorList>
    </citation>
    <scope>NUCLEOTIDE SEQUENCE [LARGE SCALE GENOMIC DNA]</scope>
    <source>
        <strain evidence="7">DSM 18606 / JCM 16027 / LMG 23796 / Sphe3</strain>
        <plasmid evidence="7">Plasmid pASPHE302</plasmid>
    </source>
</reference>
<dbReference type="GO" id="GO:0003677">
    <property type="term" value="F:DNA binding"/>
    <property type="evidence" value="ECO:0007669"/>
    <property type="project" value="UniProtKB-KW"/>
</dbReference>
<evidence type="ECO:0000259" key="4">
    <source>
        <dbReference type="PROSITE" id="PS51077"/>
    </source>
</evidence>
<feature type="domain" description="HTH iclR-type" evidence="4">
    <location>
        <begin position="21"/>
        <end position="82"/>
    </location>
</feature>
<name>F0MCS1_PSEPM</name>
<dbReference type="InterPro" id="IPR050707">
    <property type="entry name" value="HTH_MetabolicPath_Reg"/>
</dbReference>
<evidence type="ECO:0000313" key="6">
    <source>
        <dbReference type="EMBL" id="ADX75327.1"/>
    </source>
</evidence>
<dbReference type="Pfam" id="PF09339">
    <property type="entry name" value="HTH_IclR"/>
    <property type="match status" value="1"/>
</dbReference>
<dbReference type="SMART" id="SM00346">
    <property type="entry name" value="HTH_ICLR"/>
    <property type="match status" value="1"/>
</dbReference>
<keyword evidence="2" id="KW-0238">DNA-binding</keyword>
<proteinExistence type="predicted"/>
<dbReference type="PANTHER" id="PTHR30136">
    <property type="entry name" value="HELIX-TURN-HELIX TRANSCRIPTIONAL REGULATOR, ICLR FAMILY"/>
    <property type="match status" value="1"/>
</dbReference>
<dbReference type="PROSITE" id="PS51077">
    <property type="entry name" value="HTH_ICLR"/>
    <property type="match status" value="1"/>
</dbReference>
<dbReference type="InterPro" id="IPR036390">
    <property type="entry name" value="WH_DNA-bd_sf"/>
</dbReference>
<dbReference type="GO" id="GO:0045892">
    <property type="term" value="P:negative regulation of DNA-templated transcription"/>
    <property type="evidence" value="ECO:0007669"/>
    <property type="project" value="TreeGrafter"/>
</dbReference>
<organism evidence="6 7">
    <name type="scientific">Pseudarthrobacter phenanthrenivorans (strain DSM 18606 / JCM 16027 / LMG 23796 / Sphe3)</name>
    <name type="common">Arthrobacter phenanthrenivorans</name>
    <dbReference type="NCBI Taxonomy" id="930171"/>
    <lineage>
        <taxon>Bacteria</taxon>
        <taxon>Bacillati</taxon>
        <taxon>Actinomycetota</taxon>
        <taxon>Actinomycetes</taxon>
        <taxon>Micrococcales</taxon>
        <taxon>Micrococcaceae</taxon>
        <taxon>Pseudarthrobacter</taxon>
    </lineage>
</organism>
<dbReference type="Gene3D" id="3.30.450.40">
    <property type="match status" value="1"/>
</dbReference>
<dbReference type="SUPFAM" id="SSF55781">
    <property type="entry name" value="GAF domain-like"/>
    <property type="match status" value="1"/>
</dbReference>
<dbReference type="Proteomes" id="UP000008639">
    <property type="component" value="Plasmid pASPHE302"/>
</dbReference>
<dbReference type="KEGG" id="apn:Asphe3_42620"/>
<keyword evidence="1" id="KW-0805">Transcription regulation</keyword>
<dbReference type="Pfam" id="PF01614">
    <property type="entry name" value="IclR_C"/>
    <property type="match status" value="1"/>
</dbReference>
<gene>
    <name evidence="6" type="ordered locus">Asphe3_42620</name>
</gene>
<accession>F0MCS1</accession>
<dbReference type="InterPro" id="IPR036388">
    <property type="entry name" value="WH-like_DNA-bd_sf"/>
</dbReference>
<keyword evidence="6" id="KW-0614">Plasmid</keyword>
<evidence type="ECO:0000259" key="5">
    <source>
        <dbReference type="PROSITE" id="PS51078"/>
    </source>
</evidence>
<dbReference type="SUPFAM" id="SSF46785">
    <property type="entry name" value="Winged helix' DNA-binding domain"/>
    <property type="match status" value="1"/>
</dbReference>